<proteinExistence type="predicted"/>
<evidence type="ECO:0000259" key="2">
    <source>
        <dbReference type="Pfam" id="PF18962"/>
    </source>
</evidence>
<dbReference type="InterPro" id="IPR006311">
    <property type="entry name" value="TAT_signal"/>
</dbReference>
<dbReference type="PANTHER" id="PTHR43737">
    <property type="entry name" value="BLL7424 PROTEIN"/>
    <property type="match status" value="1"/>
</dbReference>
<organism evidence="3 4">
    <name type="scientific">Aureibaculum algae</name>
    <dbReference type="NCBI Taxonomy" id="2584122"/>
    <lineage>
        <taxon>Bacteria</taxon>
        <taxon>Pseudomonadati</taxon>
        <taxon>Bacteroidota</taxon>
        <taxon>Flavobacteriia</taxon>
        <taxon>Flavobacteriales</taxon>
        <taxon>Flavobacteriaceae</taxon>
        <taxon>Aureibaculum</taxon>
    </lineage>
</organism>
<dbReference type="PANTHER" id="PTHR43737:SF1">
    <property type="entry name" value="DUF1501 DOMAIN-CONTAINING PROTEIN"/>
    <property type="match status" value="1"/>
</dbReference>
<keyword evidence="1" id="KW-0732">Signal</keyword>
<dbReference type="EMBL" id="CP040749">
    <property type="protein sequence ID" value="QCX38679.1"/>
    <property type="molecule type" value="Genomic_DNA"/>
</dbReference>
<protein>
    <submittedName>
        <fullName evidence="3">DUF1501 domain-containing protein</fullName>
    </submittedName>
</protein>
<dbReference type="Pfam" id="PF18962">
    <property type="entry name" value="Por_Secre_tail"/>
    <property type="match status" value="1"/>
</dbReference>
<name>A0A5B7TP16_9FLAO</name>
<dbReference type="RefSeq" id="WP_138949571.1">
    <property type="nucleotide sequence ID" value="NZ_CP040749.1"/>
</dbReference>
<dbReference type="AlphaFoldDB" id="A0A5B7TP16"/>
<dbReference type="Pfam" id="PF07394">
    <property type="entry name" value="DUF1501"/>
    <property type="match status" value="1"/>
</dbReference>
<dbReference type="Proteomes" id="UP000306229">
    <property type="component" value="Chromosome"/>
</dbReference>
<reference evidence="3 4" key="1">
    <citation type="submission" date="2019-05" db="EMBL/GenBank/DDBJ databases">
        <title>Algicella ahnfeltiae gen. nov., sp. nov., a novel marine bacterium of the family Flavobacteriaceae isolated from a red alga.</title>
        <authorList>
            <person name="Nedashkovskaya O.I."/>
            <person name="Kukhlevskiy A.D."/>
            <person name="Kim S.-G."/>
            <person name="Zhukova N.V."/>
            <person name="Mikhailov V.V."/>
        </authorList>
    </citation>
    <scope>NUCLEOTIDE SEQUENCE [LARGE SCALE GENOMIC DNA]</scope>
    <source>
        <strain evidence="3 4">10Alg115</strain>
    </source>
</reference>
<feature type="domain" description="Secretion system C-terminal sorting" evidence="2">
    <location>
        <begin position="458"/>
        <end position="531"/>
    </location>
</feature>
<sequence>MCTDKNFHASCKTEDHKKWNRRSFLQTLGLGGAGATLMVNGIPMAYGQPTALTKALGESSSDRVLLIIRLQGGNDGLNTIVPIYDYDSYANHRPTLKHEMADIYKLTEEFGVPSYLQDSMEALWEGGCMKVVNGTGYENMNLSHFTGTDNFSRGTDDDLVETGVYGRYFEDLYPDFLLNLPKAPPALQIGGMGDIMFKGTDANYSFTIANTGQLERIASDGTLYNVADVPDCTKGSQLKYVRGVLNTTLKYSEVIKEAAATQTNTVEFPDTNLGKSLSIISKTVKAGMGTCVYMVNINGFDTHANQPEKHQELLTDISESVQAFYLDLEPSGRDRDVLTMTMSEFGRRVKQNGSNGTDHGTAAPMLLFGPALNGNGFIGEHPSLTNLTRGGNLNYTQDFINVYGTVMQEWLCVDSAAINESIPRPYVPLDLGFSCSSKVTNHDYLIREKFQHTAIYDQDQVAIRIENNEEGTYKISLFNIIGQQTGVLFEDRLEAGQHDISISEKWPHLAAGVYIYNINKDNKNYSKKIVIS</sequence>
<evidence type="ECO:0000313" key="4">
    <source>
        <dbReference type="Proteomes" id="UP000306229"/>
    </source>
</evidence>
<keyword evidence="4" id="KW-1185">Reference proteome</keyword>
<evidence type="ECO:0000256" key="1">
    <source>
        <dbReference type="ARBA" id="ARBA00022729"/>
    </source>
</evidence>
<accession>A0A5B7TP16</accession>
<dbReference type="InterPro" id="IPR026444">
    <property type="entry name" value="Secre_tail"/>
</dbReference>
<dbReference type="OrthoDB" id="9779968at2"/>
<evidence type="ECO:0000313" key="3">
    <source>
        <dbReference type="EMBL" id="QCX38679.1"/>
    </source>
</evidence>
<dbReference type="KEGG" id="fbe:FF125_09625"/>
<dbReference type="PROSITE" id="PS51318">
    <property type="entry name" value="TAT"/>
    <property type="match status" value="1"/>
</dbReference>
<dbReference type="InterPro" id="IPR010869">
    <property type="entry name" value="DUF1501"/>
</dbReference>
<dbReference type="NCBIfam" id="TIGR04183">
    <property type="entry name" value="Por_Secre_tail"/>
    <property type="match status" value="1"/>
</dbReference>
<gene>
    <name evidence="3" type="ORF">FF125_09625</name>
</gene>